<dbReference type="Proteomes" id="UP000308181">
    <property type="component" value="Unassembled WGS sequence"/>
</dbReference>
<accession>A0A4U1BXB3</accession>
<evidence type="ECO:0000313" key="1">
    <source>
        <dbReference type="EMBL" id="TKB97642.1"/>
    </source>
</evidence>
<protein>
    <submittedName>
        <fullName evidence="1">Phosphoribosylpyrophosphate synthetase</fullName>
    </submittedName>
</protein>
<reference evidence="1 2" key="1">
    <citation type="submission" date="2019-04" db="EMBL/GenBank/DDBJ databases">
        <title>Pedobacter sp. AR-3-17 sp. nov., isolated from Arctic soil.</title>
        <authorList>
            <person name="Dahal R.H."/>
            <person name="Kim D.-U."/>
        </authorList>
    </citation>
    <scope>NUCLEOTIDE SEQUENCE [LARGE SCALE GENOMIC DNA]</scope>
    <source>
        <strain evidence="1 2">AR-3-17</strain>
    </source>
</reference>
<name>A0A4U1BXB3_9SPHI</name>
<dbReference type="EMBL" id="SWBP01000003">
    <property type="protein sequence ID" value="TKB97642.1"/>
    <property type="molecule type" value="Genomic_DNA"/>
</dbReference>
<organism evidence="1 2">
    <name type="scientific">Pedobacter cryophilus</name>
    <dbReference type="NCBI Taxonomy" id="2571271"/>
    <lineage>
        <taxon>Bacteria</taxon>
        <taxon>Pseudomonadati</taxon>
        <taxon>Bacteroidota</taxon>
        <taxon>Sphingobacteriia</taxon>
        <taxon>Sphingobacteriales</taxon>
        <taxon>Sphingobacteriaceae</taxon>
        <taxon>Pedobacter</taxon>
    </lineage>
</organism>
<sequence>MKTYSSLNTAIYDLRKRGYRLNFFHHQNDFLISLALGLKIPFKDIIIEETHSFPSVHQKGSMSILYALTTKDGTKGILYDFKENTQSKDQPIPSFTIMQTHHLHLSI</sequence>
<dbReference type="RefSeq" id="WP_136826217.1">
    <property type="nucleotide sequence ID" value="NZ_SWBP01000003.1"/>
</dbReference>
<gene>
    <name evidence="1" type="ORF">FA046_09740</name>
</gene>
<comment type="caution">
    <text evidence="1">The sequence shown here is derived from an EMBL/GenBank/DDBJ whole genome shotgun (WGS) entry which is preliminary data.</text>
</comment>
<dbReference type="AlphaFoldDB" id="A0A4U1BXB3"/>
<evidence type="ECO:0000313" key="2">
    <source>
        <dbReference type="Proteomes" id="UP000308181"/>
    </source>
</evidence>
<keyword evidence="2" id="KW-1185">Reference proteome</keyword>
<dbReference type="OrthoDB" id="8418771at2"/>
<proteinExistence type="predicted"/>